<dbReference type="Proteomes" id="UP000180246">
    <property type="component" value="Unassembled WGS sequence"/>
</dbReference>
<evidence type="ECO:0000313" key="2">
    <source>
        <dbReference type="Proteomes" id="UP000180246"/>
    </source>
</evidence>
<comment type="caution">
    <text evidence="1">The sequence shown here is derived from an EMBL/GenBank/DDBJ whole genome shotgun (WGS) entry which is preliminary data.</text>
</comment>
<sequence>MSRIDSANPYRIQGAATSFNELAKSKPMYAYAMAAEHVAELKLHDEQVDARLAASKKYAFENPDQIYAQVSMNGKVVATVYEFGVTSLERDAYGATLTEDGAGQSLADARIADILKAVPGEVRYSDFEARPGVLASNIPESALPKVSARGLMDLWRAMDWEQARVRMGADDNPTA</sequence>
<organism evidence="1 2">
    <name type="scientific">Massilia timonae</name>
    <dbReference type="NCBI Taxonomy" id="47229"/>
    <lineage>
        <taxon>Bacteria</taxon>
        <taxon>Pseudomonadati</taxon>
        <taxon>Pseudomonadota</taxon>
        <taxon>Betaproteobacteria</taxon>
        <taxon>Burkholderiales</taxon>
        <taxon>Oxalobacteraceae</taxon>
        <taxon>Telluria group</taxon>
        <taxon>Massilia</taxon>
    </lineage>
</organism>
<name>A0A1S2NB13_9BURK</name>
<dbReference type="AlphaFoldDB" id="A0A1S2NB13"/>
<accession>A0A1S2NB13</accession>
<dbReference type="RefSeq" id="WP_071362431.1">
    <property type="nucleotide sequence ID" value="NZ_JRYB01000001.1"/>
</dbReference>
<gene>
    <name evidence="1" type="ORF">LO55_3524</name>
</gene>
<evidence type="ECO:0000313" key="1">
    <source>
        <dbReference type="EMBL" id="OIJ42189.1"/>
    </source>
</evidence>
<proteinExistence type="predicted"/>
<protein>
    <submittedName>
        <fullName evidence="1">Uncharacterized protein</fullName>
    </submittedName>
</protein>
<reference evidence="1 2" key="1">
    <citation type="submission" date="2014-10" db="EMBL/GenBank/DDBJ databases">
        <authorList>
            <person name="Seo M.-J."/>
            <person name="Seok Y.J."/>
            <person name="Cha I.-T."/>
        </authorList>
    </citation>
    <scope>NUCLEOTIDE SEQUENCE [LARGE SCALE GENOMIC DNA]</scope>
    <source>
        <strain evidence="1 2">NEU</strain>
    </source>
</reference>
<dbReference type="EMBL" id="JRYB01000001">
    <property type="protein sequence ID" value="OIJ42189.1"/>
    <property type="molecule type" value="Genomic_DNA"/>
</dbReference>